<evidence type="ECO:0000313" key="3">
    <source>
        <dbReference type="EMBL" id="AZP13281.1"/>
    </source>
</evidence>
<feature type="domain" description="Methyltransferase FkbM" evidence="2">
    <location>
        <begin position="1235"/>
        <end position="1392"/>
    </location>
</feature>
<dbReference type="Pfam" id="PF13692">
    <property type="entry name" value="Glyco_trans_1_4"/>
    <property type="match status" value="1"/>
</dbReference>
<evidence type="ECO:0000313" key="4">
    <source>
        <dbReference type="Proteomes" id="UP000275663"/>
    </source>
</evidence>
<dbReference type="KEGG" id="upv:EJN92_15505"/>
<name>A0A3S9HMF8_9BURK</name>
<dbReference type="PANTHER" id="PTHR34203:SF15">
    <property type="entry name" value="SLL1173 PROTEIN"/>
    <property type="match status" value="1"/>
</dbReference>
<dbReference type="RefSeq" id="WP_126128657.1">
    <property type="nucleotide sequence ID" value="NZ_CP034464.1"/>
</dbReference>
<dbReference type="InterPro" id="IPR052514">
    <property type="entry name" value="SAM-dependent_MTase"/>
</dbReference>
<feature type="domain" description="Glycosyl transferase family 1" evidence="1">
    <location>
        <begin position="807"/>
        <end position="919"/>
    </location>
</feature>
<dbReference type="OrthoDB" id="4104638at2"/>
<reference evidence="3 4" key="1">
    <citation type="journal article" date="2011" name="Int. J. Syst. Evol. Microbiol.">
        <title>Description of Undibacterium oligocarboniphilum sp. nov., isolated from purified water, and Undibacterium pigrum strain CCUG 49012 as the type strain of Undibacterium parvum sp. nov., and emended descriptions of the genus Undibacterium and the species Undibacterium pigrum.</title>
        <authorList>
            <person name="Eder W."/>
            <person name="Wanner G."/>
            <person name="Ludwig W."/>
            <person name="Busse H.J."/>
            <person name="Ziemke-Kageler F."/>
            <person name="Lang E."/>
        </authorList>
    </citation>
    <scope>NUCLEOTIDE SEQUENCE [LARGE SCALE GENOMIC DNA]</scope>
    <source>
        <strain evidence="3 4">DSM 23061</strain>
    </source>
</reference>
<evidence type="ECO:0000259" key="1">
    <source>
        <dbReference type="Pfam" id="PF00534"/>
    </source>
</evidence>
<dbReference type="InterPro" id="IPR006342">
    <property type="entry name" value="FkbM_mtfrase"/>
</dbReference>
<dbReference type="PANTHER" id="PTHR34203">
    <property type="entry name" value="METHYLTRANSFERASE, FKBM FAMILY PROTEIN"/>
    <property type="match status" value="1"/>
</dbReference>
<keyword evidence="3" id="KW-0808">Transferase</keyword>
<dbReference type="GO" id="GO:0016757">
    <property type="term" value="F:glycosyltransferase activity"/>
    <property type="evidence" value="ECO:0007669"/>
    <property type="project" value="InterPro"/>
</dbReference>
<organism evidence="3 4">
    <name type="scientific">Undibacterium parvum</name>
    <dbReference type="NCBI Taxonomy" id="401471"/>
    <lineage>
        <taxon>Bacteria</taxon>
        <taxon>Pseudomonadati</taxon>
        <taxon>Pseudomonadota</taxon>
        <taxon>Betaproteobacteria</taxon>
        <taxon>Burkholderiales</taxon>
        <taxon>Oxalobacteraceae</taxon>
        <taxon>Undibacterium</taxon>
    </lineage>
</organism>
<dbReference type="GO" id="GO:0008168">
    <property type="term" value="F:methyltransferase activity"/>
    <property type="evidence" value="ECO:0007669"/>
    <property type="project" value="UniProtKB-KW"/>
</dbReference>
<dbReference type="GO" id="GO:0032259">
    <property type="term" value="P:methylation"/>
    <property type="evidence" value="ECO:0007669"/>
    <property type="project" value="UniProtKB-KW"/>
</dbReference>
<keyword evidence="4" id="KW-1185">Reference proteome</keyword>
<dbReference type="SUPFAM" id="SSF53756">
    <property type="entry name" value="UDP-Glycosyltransferase/glycogen phosphorylase"/>
    <property type="match status" value="2"/>
</dbReference>
<dbReference type="Gene3D" id="3.40.50.150">
    <property type="entry name" value="Vaccinia Virus protein VP39"/>
    <property type="match status" value="1"/>
</dbReference>
<dbReference type="Pfam" id="PF00534">
    <property type="entry name" value="Glycos_transf_1"/>
    <property type="match status" value="1"/>
</dbReference>
<keyword evidence="3" id="KW-0489">Methyltransferase</keyword>
<protein>
    <submittedName>
        <fullName evidence="3">FkbM family methyltransferase</fullName>
    </submittedName>
</protein>
<proteinExistence type="predicted"/>
<dbReference type="InterPro" id="IPR001296">
    <property type="entry name" value="Glyco_trans_1"/>
</dbReference>
<dbReference type="Proteomes" id="UP000275663">
    <property type="component" value="Chromosome"/>
</dbReference>
<evidence type="ECO:0000259" key="2">
    <source>
        <dbReference type="Pfam" id="PF05050"/>
    </source>
</evidence>
<dbReference type="Gene3D" id="3.40.50.2000">
    <property type="entry name" value="Glycogen Phosphorylase B"/>
    <property type="match status" value="2"/>
</dbReference>
<sequence length="1548" mass="173195">MNDKENMPQFQDVNTLIGMVKSLAQNENISNLNQDVIREFSERLASFDVDILAALQSDREGAISSIKLLSQVDQRDAVFSLLANLEIPRDDSEFLEVSINVGLGGDAAVTHQWIVDYDIVGQRLEMIQTIVLPYIAANCPEKTLFHALKLYEANALSLNQPLINPQAIYDIISVARGGRVAEFSARGIVRSADRNDSVRLVLPNEIFNVLLRLAWTAQDYLFELHERYAPDELIRLLKTLEKVVPVYLIPTHLGYPMGGGESFMHQTCRILSEFAVKCVWVSFLDPKTGWYTQDSLTYTPYYIDVRYAGGMCRDDMQRAIDIYCPDLIHAQGGTNDAAMEIAEQSRCTTMIGYHFWSGLIELGQTGNRHIIENLTEHRLRPSPAQQSALVWKYVASEFMQDVYARLGGSEALNIVHPISDNAQFLVKRGDFGTYVLQINVCTLKGGNIFLDSVKALGDKIPFMGIQGEPEHSDFSNRLTEEVARHDLCTLMSYGNVREFYQKARLVIVPTLVDETFCRVAFEAAMNGIPVLCTANGFLPSMFGDTGVYLPEDSAEWITAIRDLYYDVDRLRNIGEMQRARLQSMFGSDFHGFIQSAMRLIDNSATRNIGVFTVWGDQGLGNLAHTHTKLLRSVGYKVHIFSFQPYTAIGNALVRQTNPDDWSVPANADSIYYSFNHREAVTVHELTQFILINNIHTLIVPEICWNTNWERLFDTQVQVTKLMICSIPMIEIVIREEISNHNRLTSTLYCTRSAEKVLNESGVNNGVFLGHGFGLPLTLTRVEAKRLRLAQRPKIRFLHVAGHNPKIRKNTNQVIEAFSQALTLRDDIELTVTSMDPVSTYYSDELPSGITIIDRCLSRDEILDLYEEHDVSIQVSSHEGLGLGFYESLCRSTPVLSLDSPPHNEIVLEGKTGWLIPARSTHVADNEKAVVEAWRFNTNDLTSRIVLLNQEAIDRVTVSTGAIYKTRFDEVALLTRFLQVLPRGNACQLSNKSAAVGGLVDVNVSDAYLAEVTMNEHVAERPQESCGVIASVPGSVKFLVKRVLFKTLRAVYQLTKPITRRIAFRLRLLMIEATDDLRHEIGKLNNDVRDIAKKQILMDHELAMLAEASDSQNWKTLGVASAVSALSRSSRSALEEARATRSALEEARATRVAFEEARSTHAILEEIRREVEFIKHRTATYAGQGAVLTYLKDESPIFVNTGDLGCPSPIVNGGIWEPENLSVLYSFITSNTVFLDIGANIGYFSIAIGNRLKRSGKVFAVEPHPTLTNLIERSVQLNSLEAVVQIFQCAVSDQEGALDLFYPDDHLGKGSSTRNADEQGRCLSVHAHRLDSLLPQDVVVDLIKIDVEGHELSVLRGMHEVLQRSPNVKVLFEKLDSSNTETDEIGRLMREHGLALYGVGPHALLVPLDIASYQTWIGDVLAAPFDAIDRLLRTGFSVYPGQLSGTGSTDGLMTTYTAEQAGVVFFGPDWYLRQGSWDIRLHGRIRGAVRMVVVEEHKNIIAEFEMSGVDLKANFTVTHDITHFEVRAYAEAGVVIDLERIEFQHCLNL</sequence>
<dbReference type="CDD" id="cd03801">
    <property type="entry name" value="GT4_PimA-like"/>
    <property type="match status" value="1"/>
</dbReference>
<gene>
    <name evidence="3" type="ORF">EJN92_15505</name>
</gene>
<dbReference type="NCBIfam" id="TIGR01444">
    <property type="entry name" value="fkbM_fam"/>
    <property type="match status" value="1"/>
</dbReference>
<dbReference type="Pfam" id="PF05050">
    <property type="entry name" value="Methyltransf_21"/>
    <property type="match status" value="1"/>
</dbReference>
<dbReference type="InterPro" id="IPR029063">
    <property type="entry name" value="SAM-dependent_MTases_sf"/>
</dbReference>
<dbReference type="EMBL" id="CP034464">
    <property type="protein sequence ID" value="AZP13281.1"/>
    <property type="molecule type" value="Genomic_DNA"/>
</dbReference>
<dbReference type="SUPFAM" id="SSF53335">
    <property type="entry name" value="S-adenosyl-L-methionine-dependent methyltransferases"/>
    <property type="match status" value="1"/>
</dbReference>
<accession>A0A3S9HMF8</accession>